<dbReference type="PANTHER" id="PTHR42923:SF17">
    <property type="entry name" value="AMINE OXIDASE DOMAIN-CONTAINING PROTEIN"/>
    <property type="match status" value="1"/>
</dbReference>
<dbReference type="SUPFAM" id="SSF51905">
    <property type="entry name" value="FAD/NAD(P)-binding domain"/>
    <property type="match status" value="1"/>
</dbReference>
<sequence>MRIAVIGSGIAGIASARALAQRHEVVLFEKEHRLGGHTHTHTLEMAGRRYRIDSGFIVHNPGNYPLFSAFLRQLGVGTRETEMSFAVHNRALGMYYNAHDLGGLFCQKRNLASPAFWRMLAEIRRFYRECPALLASAEDGPTLGEYLRAGGYGRYFTENHLIPMASALWSSPSARILDFPAKYLVAFMANHHMLQLSGRPVWRVLENGSSSYVEKLAAQWPVDVRLGAGVRRVNRFESHVELETADGNERFDQAVFACHSDQTLAMLGAPSTAEREILGAIRYASNETVLHRDASVLPPDRRAWAAWNADIPADPSAPCTVSYCMNILQGVDSPEPFIVSLNQRGQIAPDKIFAVMDYQHPQYDHAMVRAQTRRGEIQGLNRSWFCGAYWGFGFHEDGFRSGHEVAQALLERE</sequence>
<dbReference type="Gene3D" id="1.10.3110.10">
    <property type="entry name" value="protoporphyrinogen ix oxidase, domain 3"/>
    <property type="match status" value="1"/>
</dbReference>
<keyword evidence="3" id="KW-1185">Reference proteome</keyword>
<dbReference type="Gene3D" id="3.50.50.60">
    <property type="entry name" value="FAD/NAD(P)-binding domain"/>
    <property type="match status" value="1"/>
</dbReference>
<dbReference type="Pfam" id="PF01593">
    <property type="entry name" value="Amino_oxidase"/>
    <property type="match status" value="1"/>
</dbReference>
<dbReference type="InterPro" id="IPR002937">
    <property type="entry name" value="Amino_oxidase"/>
</dbReference>
<organism evidence="2 3">
    <name type="scientific">Arenimonas maotaiensis</name>
    <dbReference type="NCBI Taxonomy" id="1446479"/>
    <lineage>
        <taxon>Bacteria</taxon>
        <taxon>Pseudomonadati</taxon>
        <taxon>Pseudomonadota</taxon>
        <taxon>Gammaproteobacteria</taxon>
        <taxon>Lysobacterales</taxon>
        <taxon>Lysobacteraceae</taxon>
        <taxon>Arenimonas</taxon>
    </lineage>
</organism>
<dbReference type="InterPro" id="IPR036188">
    <property type="entry name" value="FAD/NAD-bd_sf"/>
</dbReference>
<dbReference type="InterPro" id="IPR050464">
    <property type="entry name" value="Zeta_carotene_desat/Oxidored"/>
</dbReference>
<dbReference type="GO" id="GO:0016491">
    <property type="term" value="F:oxidoreductase activity"/>
    <property type="evidence" value="ECO:0007669"/>
    <property type="project" value="InterPro"/>
</dbReference>
<dbReference type="PANTHER" id="PTHR42923">
    <property type="entry name" value="PROTOPORPHYRINOGEN OXIDASE"/>
    <property type="match status" value="1"/>
</dbReference>
<accession>A0A917CMW1</accession>
<dbReference type="RefSeq" id="WP_188448786.1">
    <property type="nucleotide sequence ID" value="NZ_BMFO01000002.1"/>
</dbReference>
<dbReference type="Gene3D" id="3.90.660.20">
    <property type="entry name" value="Protoporphyrinogen oxidase, mitochondrial, domain 2"/>
    <property type="match status" value="1"/>
</dbReference>
<dbReference type="EMBL" id="BMFO01000002">
    <property type="protein sequence ID" value="GGF91462.1"/>
    <property type="molecule type" value="Genomic_DNA"/>
</dbReference>
<evidence type="ECO:0000313" key="3">
    <source>
        <dbReference type="Proteomes" id="UP000632858"/>
    </source>
</evidence>
<name>A0A917CMW1_9GAMM</name>
<proteinExistence type="predicted"/>
<feature type="domain" description="Amine oxidase" evidence="1">
    <location>
        <begin position="10"/>
        <end position="270"/>
    </location>
</feature>
<reference evidence="2" key="2">
    <citation type="submission" date="2020-09" db="EMBL/GenBank/DDBJ databases">
        <authorList>
            <person name="Sun Q."/>
            <person name="Zhou Y."/>
        </authorList>
    </citation>
    <scope>NUCLEOTIDE SEQUENCE</scope>
    <source>
        <strain evidence="2">CGMCC 1.12726</strain>
    </source>
</reference>
<gene>
    <name evidence="2" type="ORF">GCM10010960_11770</name>
</gene>
<comment type="caution">
    <text evidence="2">The sequence shown here is derived from an EMBL/GenBank/DDBJ whole genome shotgun (WGS) entry which is preliminary data.</text>
</comment>
<evidence type="ECO:0000313" key="2">
    <source>
        <dbReference type="EMBL" id="GGF91462.1"/>
    </source>
</evidence>
<dbReference type="Proteomes" id="UP000632858">
    <property type="component" value="Unassembled WGS sequence"/>
</dbReference>
<protein>
    <submittedName>
        <fullName evidence="2">Dehydrogenase</fullName>
    </submittedName>
</protein>
<evidence type="ECO:0000259" key="1">
    <source>
        <dbReference type="Pfam" id="PF01593"/>
    </source>
</evidence>
<dbReference type="AlphaFoldDB" id="A0A917CMW1"/>
<reference evidence="2" key="1">
    <citation type="journal article" date="2014" name="Int. J. Syst. Evol. Microbiol.">
        <title>Complete genome sequence of Corynebacterium casei LMG S-19264T (=DSM 44701T), isolated from a smear-ripened cheese.</title>
        <authorList>
            <consortium name="US DOE Joint Genome Institute (JGI-PGF)"/>
            <person name="Walter F."/>
            <person name="Albersmeier A."/>
            <person name="Kalinowski J."/>
            <person name="Ruckert C."/>
        </authorList>
    </citation>
    <scope>NUCLEOTIDE SEQUENCE</scope>
    <source>
        <strain evidence="2">CGMCC 1.12726</strain>
    </source>
</reference>